<reference evidence="1 2" key="1">
    <citation type="journal article" date="2016" name="Environ. Microbiol.">
        <title>Genomic resolution of a cold subsurface aquifer community provides metabolic insights for novel microbes adapted to high CO concentrations.</title>
        <authorList>
            <person name="Probst A.J."/>
            <person name="Castelle C.J."/>
            <person name="Singh A."/>
            <person name="Brown C.T."/>
            <person name="Anantharaman K."/>
            <person name="Sharon I."/>
            <person name="Hug L.A."/>
            <person name="Burstein D."/>
            <person name="Emerson J.B."/>
            <person name="Thomas B.C."/>
            <person name="Banfield J.F."/>
        </authorList>
    </citation>
    <scope>NUCLEOTIDE SEQUENCE [LARGE SCALE GENOMIC DNA]</scope>
    <source>
        <strain evidence="1">CG1_02_47_685</strain>
    </source>
</reference>
<proteinExistence type="predicted"/>
<dbReference type="SUPFAM" id="SSF52091">
    <property type="entry name" value="SpoIIaa-like"/>
    <property type="match status" value="1"/>
</dbReference>
<gene>
    <name evidence="1" type="ORF">AUJ44_03540</name>
</gene>
<dbReference type="AlphaFoldDB" id="A0A1J4V798"/>
<accession>A0A1J4V798</accession>
<dbReference type="EMBL" id="MNVO01000054">
    <property type="protein sequence ID" value="OIO31899.1"/>
    <property type="molecule type" value="Genomic_DNA"/>
</dbReference>
<dbReference type="STRING" id="1805282.AUJ44_03540"/>
<protein>
    <recommendedName>
        <fullName evidence="3">STAS/SEC14 domain-containing protein</fullName>
    </recommendedName>
</protein>
<dbReference type="InterPro" id="IPR021866">
    <property type="entry name" value="SpoIIAA-like"/>
</dbReference>
<evidence type="ECO:0000313" key="1">
    <source>
        <dbReference type="EMBL" id="OIO31899.1"/>
    </source>
</evidence>
<evidence type="ECO:0008006" key="3">
    <source>
        <dbReference type="Google" id="ProtNLM"/>
    </source>
</evidence>
<dbReference type="InterPro" id="IPR038396">
    <property type="entry name" value="SpoIIAA-like_sf"/>
</dbReference>
<dbReference type="InterPro" id="IPR036513">
    <property type="entry name" value="STAS_dom_sf"/>
</dbReference>
<dbReference type="Gene3D" id="3.40.50.10600">
    <property type="entry name" value="SpoIIaa-like domains"/>
    <property type="match status" value="1"/>
</dbReference>
<comment type="caution">
    <text evidence="1">The sequence shown here is derived from an EMBL/GenBank/DDBJ whole genome shotgun (WGS) entry which is preliminary data.</text>
</comment>
<dbReference type="Proteomes" id="UP000183206">
    <property type="component" value="Unassembled WGS sequence"/>
</dbReference>
<organism evidence="1 2">
    <name type="scientific">Candidatus Nomurabacteria bacterium CG1_02_47_685</name>
    <dbReference type="NCBI Taxonomy" id="1805282"/>
    <lineage>
        <taxon>Bacteria</taxon>
        <taxon>Candidatus Nomuraibacteriota</taxon>
    </lineage>
</organism>
<sequence length="136" mass="15948">MPIIKDQEGETEIFLDENNILHVKYINLPKGDVSLKIADMAISEIKRLVRESGRKQVNVLVDTRLNKRQYRFFSSKERRKAGEIVRMEELKNWAVVGDNLLMKVAANFIATSAKKNLRWFADEKEAYEWLLSLREH</sequence>
<evidence type="ECO:0000313" key="2">
    <source>
        <dbReference type="Proteomes" id="UP000183206"/>
    </source>
</evidence>
<dbReference type="Pfam" id="PF11964">
    <property type="entry name" value="SpoIIAA-like"/>
    <property type="match status" value="1"/>
</dbReference>
<name>A0A1J4V798_9BACT</name>